<dbReference type="PROSITE" id="PS50110">
    <property type="entry name" value="RESPONSE_REGULATORY"/>
    <property type="match status" value="3"/>
</dbReference>
<dbReference type="SUPFAM" id="SSF55781">
    <property type="entry name" value="GAF domain-like"/>
    <property type="match status" value="1"/>
</dbReference>
<dbReference type="EC" id="2.7.13.3" evidence="2"/>
<dbReference type="FunFam" id="3.30.565.10:FF:000010">
    <property type="entry name" value="Sensor histidine kinase RcsC"/>
    <property type="match status" value="1"/>
</dbReference>
<evidence type="ECO:0000256" key="2">
    <source>
        <dbReference type="ARBA" id="ARBA00012438"/>
    </source>
</evidence>
<feature type="domain" description="Response regulatory" evidence="15">
    <location>
        <begin position="865"/>
        <end position="981"/>
    </location>
</feature>
<dbReference type="InterPro" id="IPR003661">
    <property type="entry name" value="HisK_dim/P_dom"/>
</dbReference>
<evidence type="ECO:0000256" key="1">
    <source>
        <dbReference type="ARBA" id="ARBA00000085"/>
    </source>
</evidence>
<feature type="domain" description="Response regulatory" evidence="15">
    <location>
        <begin position="743"/>
        <end position="856"/>
    </location>
</feature>
<keyword evidence="4" id="KW-0808">Transferase</keyword>
<feature type="transmembrane region" description="Helical" evidence="13">
    <location>
        <begin position="6"/>
        <end position="24"/>
    </location>
</feature>
<evidence type="ECO:0000256" key="11">
    <source>
        <dbReference type="PROSITE-ProRule" id="PRU00169"/>
    </source>
</evidence>
<dbReference type="OrthoDB" id="9796305at2"/>
<evidence type="ECO:0000256" key="12">
    <source>
        <dbReference type="SAM" id="MobiDB-lite"/>
    </source>
</evidence>
<dbReference type="Pfam" id="PF02518">
    <property type="entry name" value="HATPase_c"/>
    <property type="match status" value="1"/>
</dbReference>
<dbReference type="PRINTS" id="PR00344">
    <property type="entry name" value="BCTRLSENSOR"/>
</dbReference>
<dbReference type="SMART" id="SM00387">
    <property type="entry name" value="HATPase_c"/>
    <property type="match status" value="1"/>
</dbReference>
<dbReference type="KEGG" id="melm:C7H73_14655"/>
<evidence type="ECO:0000256" key="10">
    <source>
        <dbReference type="ARBA" id="ARBA00070152"/>
    </source>
</evidence>
<dbReference type="InterPro" id="IPR011006">
    <property type="entry name" value="CheY-like_superfamily"/>
</dbReference>
<evidence type="ECO:0000256" key="7">
    <source>
        <dbReference type="ARBA" id="ARBA00023012"/>
    </source>
</evidence>
<dbReference type="SUPFAM" id="SSF55874">
    <property type="entry name" value="ATPase domain of HSP90 chaperone/DNA topoisomerase II/histidine kinase"/>
    <property type="match status" value="1"/>
</dbReference>
<evidence type="ECO:0000256" key="3">
    <source>
        <dbReference type="ARBA" id="ARBA00022553"/>
    </source>
</evidence>
<keyword evidence="5" id="KW-0732">Signal</keyword>
<keyword evidence="17" id="KW-1185">Reference proteome</keyword>
<feature type="transmembrane region" description="Helical" evidence="13">
    <location>
        <begin position="176"/>
        <end position="200"/>
    </location>
</feature>
<dbReference type="InterPro" id="IPR001789">
    <property type="entry name" value="Sig_transdc_resp-reg_receiver"/>
</dbReference>
<sequence length="1135" mass="125007">MPFRLLSGFVVAAVAAMMIAVLTWRSSEDRAQVVNEMNAAVDAIAQVQLVWAHIKNAESAQRGYLLTSNEELLSPYTVAEAALPVELDKLGKINHGSLVKKQRFDQLQGLAGKKMAELARMIALQREGRGNEALAIMSSEGRVTMESLRTVVRDLLSAEREALQERRTVWENEFGIATYLVWGSTGLLLALICGAGALALSDYRTRERESWIKSGIVGLGARVQGEQRMHELAPAVVEYLAYWLHAKVGAMYVTQGHGTYERLGGYALLPGSGADVVRPGEGLLGQALQSRALMHVRDVPADYLPVSSGTGRATPAELVILPIGLSGVTLAVVELGLFSTLGEEGLEFLRRAEEQLAQAVRGAMDRTRLEALLDETQRQAEELQAQQEELRVSNEELEQQSRALQESQTLMQSQQTALEESNAQLEEQTQELEYQKEQLLRTQDTMQVQADELSRASQYKSEFLANMSHELRTPLNSSLILSKLLADNKHGNLTPEQVRYAQTIQSAGNDLLALINDILDLSKIEAGQTRMDIDDVVLAKLARDVVDPLRPMAQEKGLALHVTIEPDTPECIASDAQRIAQILKNLLFNALKFTDRGEVALRIRRGGDEQVCLSVSDTGIGIAPDQQEEMFEAFRQADGSMHRKYGGTGLGLSISRKLADLLGGSISVHSTLGKGSTFTLTLPLAAPAMAPMPAVAPLPMPLAAPPAAPRRAPAVQGSAAPGPVSVEEATPDDRERIEPSRRLILVIEDDPYFARILYELVHEMDFQCIVCGTGREGLDAALQFGPSGVLLDMNLPDYSGLGVLDQLKRDPATRHIPVHVVSVADYSQKAMEQGAIGYALKPVQRDELVEALQRMEAKFTQSMRRLLVVEDDERQRQSMCELLAADGVQIASAATAQEALQLLRAGSFDCMVMDLNLPDLSGYELLKEMAAQEGMDFPPVIVYTGRSLSRDEEQELRRFSKSIIIKDVRSPERLLDEVTLFLHQVESSLPDDRRRLLQRARARDEAFEGRTILVAEDDVRNVFALSSVLEPTGVQVQIARNGREALQALERAGSEGRPPVDLVLMDIMMPEMDGLTAMREIRKRAQWRRLPIIALTAKAMKDDQEKCLAAGASDYIAKPLDVEKLLSLLRVWMPK</sequence>
<dbReference type="Gene3D" id="3.30.450.40">
    <property type="match status" value="1"/>
</dbReference>
<dbReference type="CDD" id="cd17546">
    <property type="entry name" value="REC_hyHK_CKI1_RcsC-like"/>
    <property type="match status" value="1"/>
</dbReference>
<dbReference type="InterPro" id="IPR036097">
    <property type="entry name" value="HisK_dim/P_sf"/>
</dbReference>
<dbReference type="CDD" id="cd00156">
    <property type="entry name" value="REC"/>
    <property type="match status" value="1"/>
</dbReference>
<dbReference type="CDD" id="cd16922">
    <property type="entry name" value="HATPase_EvgS-ArcB-TorS-like"/>
    <property type="match status" value="1"/>
</dbReference>
<feature type="modified residue" description="4-aspartylphosphate" evidence="11">
    <location>
        <position position="792"/>
    </location>
</feature>
<feature type="modified residue" description="4-aspartylphosphate" evidence="11">
    <location>
        <position position="1066"/>
    </location>
</feature>
<evidence type="ECO:0000256" key="13">
    <source>
        <dbReference type="SAM" id="Phobius"/>
    </source>
</evidence>
<feature type="domain" description="Histidine kinase" evidence="14">
    <location>
        <begin position="466"/>
        <end position="686"/>
    </location>
</feature>
<evidence type="ECO:0000259" key="15">
    <source>
        <dbReference type="PROSITE" id="PS50110"/>
    </source>
</evidence>
<proteinExistence type="predicted"/>
<evidence type="ECO:0000256" key="8">
    <source>
        <dbReference type="ARBA" id="ARBA00023026"/>
    </source>
</evidence>
<comment type="function">
    <text evidence="9">Member of the two-component regulatory system BvgS/BvgA. Phosphorylates BvgA via a four-step phosphorelay in response to environmental signals.</text>
</comment>
<gene>
    <name evidence="16" type="ORF">C7H73_14655</name>
</gene>
<dbReference type="SUPFAM" id="SSF52172">
    <property type="entry name" value="CheY-like"/>
    <property type="match status" value="3"/>
</dbReference>
<evidence type="ECO:0000256" key="4">
    <source>
        <dbReference type="ARBA" id="ARBA00022679"/>
    </source>
</evidence>
<evidence type="ECO:0000256" key="6">
    <source>
        <dbReference type="ARBA" id="ARBA00022777"/>
    </source>
</evidence>
<feature type="region of interest" description="Disordered" evidence="12">
    <location>
        <begin position="705"/>
        <end position="735"/>
    </location>
</feature>
<feature type="region of interest" description="Disordered" evidence="12">
    <location>
        <begin position="407"/>
        <end position="426"/>
    </location>
</feature>
<evidence type="ECO:0000313" key="17">
    <source>
        <dbReference type="Proteomes" id="UP000241829"/>
    </source>
</evidence>
<dbReference type="Pfam" id="PF00072">
    <property type="entry name" value="Response_reg"/>
    <property type="match status" value="3"/>
</dbReference>
<dbReference type="CDD" id="cd19410">
    <property type="entry name" value="HK9-like_sensor"/>
    <property type="match status" value="1"/>
</dbReference>
<dbReference type="InterPro" id="IPR007891">
    <property type="entry name" value="CHASE3"/>
</dbReference>
<keyword evidence="8" id="KW-0843">Virulence</keyword>
<organism evidence="16 17">
    <name type="scientific">Pulveribacter suum</name>
    <dbReference type="NCBI Taxonomy" id="2116657"/>
    <lineage>
        <taxon>Bacteria</taxon>
        <taxon>Pseudomonadati</taxon>
        <taxon>Pseudomonadota</taxon>
        <taxon>Betaproteobacteria</taxon>
        <taxon>Burkholderiales</taxon>
        <taxon>Comamonadaceae</taxon>
        <taxon>Pulveribacter</taxon>
    </lineage>
</organism>
<evidence type="ECO:0000259" key="14">
    <source>
        <dbReference type="PROSITE" id="PS50109"/>
    </source>
</evidence>
<dbReference type="AlphaFoldDB" id="A0A2P1NQ41"/>
<dbReference type="PANTHER" id="PTHR45339">
    <property type="entry name" value="HYBRID SIGNAL TRANSDUCTION HISTIDINE KINASE J"/>
    <property type="match status" value="1"/>
</dbReference>
<dbReference type="PANTHER" id="PTHR45339:SF1">
    <property type="entry name" value="HYBRID SIGNAL TRANSDUCTION HISTIDINE KINASE J"/>
    <property type="match status" value="1"/>
</dbReference>
<dbReference type="InterPro" id="IPR029016">
    <property type="entry name" value="GAF-like_dom_sf"/>
</dbReference>
<evidence type="ECO:0000256" key="9">
    <source>
        <dbReference type="ARBA" id="ARBA00058004"/>
    </source>
</evidence>
<dbReference type="SUPFAM" id="SSF47384">
    <property type="entry name" value="Homodimeric domain of signal transducing histidine kinase"/>
    <property type="match status" value="1"/>
</dbReference>
<keyword evidence="13" id="KW-0472">Membrane</keyword>
<name>A0A2P1NQ41_9BURK</name>
<dbReference type="SMART" id="SM00388">
    <property type="entry name" value="HisKA"/>
    <property type="match status" value="1"/>
</dbReference>
<dbReference type="SMART" id="SM00448">
    <property type="entry name" value="REC"/>
    <property type="match status" value="3"/>
</dbReference>
<dbReference type="Proteomes" id="UP000241829">
    <property type="component" value="Chromosome"/>
</dbReference>
<feature type="compositionally biased region" description="Polar residues" evidence="12">
    <location>
        <begin position="407"/>
        <end position="423"/>
    </location>
</feature>
<comment type="catalytic activity">
    <reaction evidence="1">
        <text>ATP + protein L-histidine = ADP + protein N-phospho-L-histidine.</text>
        <dbReference type="EC" id="2.7.13.3"/>
    </reaction>
</comment>
<dbReference type="Pfam" id="PF13185">
    <property type="entry name" value="GAF_2"/>
    <property type="match status" value="1"/>
</dbReference>
<keyword evidence="7" id="KW-0902">Two-component regulatory system</keyword>
<dbReference type="InterPro" id="IPR005467">
    <property type="entry name" value="His_kinase_dom"/>
</dbReference>
<keyword evidence="3 11" id="KW-0597">Phosphoprotein</keyword>
<dbReference type="GO" id="GO:0000155">
    <property type="term" value="F:phosphorelay sensor kinase activity"/>
    <property type="evidence" value="ECO:0007669"/>
    <property type="project" value="InterPro"/>
</dbReference>
<dbReference type="InterPro" id="IPR036890">
    <property type="entry name" value="HATPase_C_sf"/>
</dbReference>
<dbReference type="Pfam" id="PF05227">
    <property type="entry name" value="CHASE3"/>
    <property type="match status" value="1"/>
</dbReference>
<keyword evidence="13" id="KW-1133">Transmembrane helix</keyword>
<dbReference type="EMBL" id="CP027792">
    <property type="protein sequence ID" value="AVP59153.1"/>
    <property type="molecule type" value="Genomic_DNA"/>
</dbReference>
<dbReference type="Gene3D" id="1.10.287.130">
    <property type="match status" value="1"/>
</dbReference>
<dbReference type="CDD" id="cd00082">
    <property type="entry name" value="HisKA"/>
    <property type="match status" value="1"/>
</dbReference>
<feature type="domain" description="Response regulatory" evidence="15">
    <location>
        <begin position="1011"/>
        <end position="1133"/>
    </location>
</feature>
<accession>A0A2P1NQ41</accession>
<dbReference type="InterPro" id="IPR003594">
    <property type="entry name" value="HATPase_dom"/>
</dbReference>
<protein>
    <recommendedName>
        <fullName evidence="10">Virulence sensor protein BvgS</fullName>
        <ecNumber evidence="2">2.7.13.3</ecNumber>
    </recommendedName>
</protein>
<keyword evidence="13" id="KW-0812">Transmembrane</keyword>
<evidence type="ECO:0000313" key="16">
    <source>
        <dbReference type="EMBL" id="AVP59153.1"/>
    </source>
</evidence>
<dbReference type="Gene3D" id="3.30.565.10">
    <property type="entry name" value="Histidine kinase-like ATPase, C-terminal domain"/>
    <property type="match status" value="1"/>
</dbReference>
<dbReference type="Pfam" id="PF00512">
    <property type="entry name" value="HisKA"/>
    <property type="match status" value="1"/>
</dbReference>
<dbReference type="InterPro" id="IPR004358">
    <property type="entry name" value="Sig_transdc_His_kin-like_C"/>
</dbReference>
<feature type="modified residue" description="4-aspartylphosphate" evidence="11">
    <location>
        <position position="914"/>
    </location>
</feature>
<dbReference type="PROSITE" id="PS50109">
    <property type="entry name" value="HIS_KIN"/>
    <property type="match status" value="1"/>
</dbReference>
<dbReference type="InterPro" id="IPR003018">
    <property type="entry name" value="GAF"/>
</dbReference>
<evidence type="ECO:0000256" key="5">
    <source>
        <dbReference type="ARBA" id="ARBA00022729"/>
    </source>
</evidence>
<dbReference type="Gene3D" id="3.40.50.2300">
    <property type="match status" value="3"/>
</dbReference>
<keyword evidence="6 16" id="KW-0418">Kinase</keyword>
<reference evidence="17" key="1">
    <citation type="submission" date="2018-03" db="EMBL/GenBank/DDBJ databases">
        <title>Genome sequencing of Melaminivora sp. strain SC2-7.</title>
        <authorList>
            <person name="Kim S.-J."/>
            <person name="Heo J."/>
            <person name="Ahn J.-H."/>
            <person name="Kwon S.-W."/>
        </authorList>
    </citation>
    <scope>NUCLEOTIDE SEQUENCE [LARGE SCALE GENOMIC DNA]</scope>
    <source>
        <strain evidence="17">SC2-7</strain>
    </source>
</reference>